<organism evidence="2 3">
    <name type="scientific">Phyllobacterium brassicacearum</name>
    <dbReference type="NCBI Taxonomy" id="314235"/>
    <lineage>
        <taxon>Bacteria</taxon>
        <taxon>Pseudomonadati</taxon>
        <taxon>Pseudomonadota</taxon>
        <taxon>Alphaproteobacteria</taxon>
        <taxon>Hyphomicrobiales</taxon>
        <taxon>Phyllobacteriaceae</taxon>
        <taxon>Phyllobacterium</taxon>
    </lineage>
</organism>
<dbReference type="SUPFAM" id="SSF56003">
    <property type="entry name" value="Molybdenum cofactor-binding domain"/>
    <property type="match status" value="1"/>
</dbReference>
<dbReference type="InterPro" id="IPR037165">
    <property type="entry name" value="AldOxase/xan_DH_Mopterin-bd_sf"/>
</dbReference>
<dbReference type="Gene3D" id="3.90.1170.50">
    <property type="entry name" value="Aldehyde oxidase/xanthine dehydrogenase, a/b hammerhead"/>
    <property type="match status" value="1"/>
</dbReference>
<feature type="domain" description="Aldehyde oxidase/xanthine dehydrogenase a/b hammerhead" evidence="1">
    <location>
        <begin position="29"/>
        <end position="145"/>
    </location>
</feature>
<dbReference type="InterPro" id="IPR000674">
    <property type="entry name" value="Ald_Oxase/Xan_DH_a/b"/>
</dbReference>
<dbReference type="InterPro" id="IPR008274">
    <property type="entry name" value="AldOxase/xan_DH_MoCoBD1"/>
</dbReference>
<evidence type="ECO:0000259" key="1">
    <source>
        <dbReference type="SMART" id="SM01008"/>
    </source>
</evidence>
<dbReference type="Pfam" id="PF01315">
    <property type="entry name" value="Ald_Xan_dh_C"/>
    <property type="match status" value="1"/>
</dbReference>
<evidence type="ECO:0000313" key="2">
    <source>
        <dbReference type="EMBL" id="PSH70207.1"/>
    </source>
</evidence>
<dbReference type="Pfam" id="PF20256">
    <property type="entry name" value="MoCoBD_2"/>
    <property type="match status" value="1"/>
</dbReference>
<dbReference type="SMART" id="SM01008">
    <property type="entry name" value="Ald_Xan_dh_C"/>
    <property type="match status" value="1"/>
</dbReference>
<protein>
    <submittedName>
        <fullName evidence="2">Xanthine dehydrogenase</fullName>
    </submittedName>
</protein>
<dbReference type="InterPro" id="IPR016208">
    <property type="entry name" value="Ald_Oxase/xanthine_DH-like"/>
</dbReference>
<evidence type="ECO:0000313" key="3">
    <source>
        <dbReference type="Proteomes" id="UP000241444"/>
    </source>
</evidence>
<gene>
    <name evidence="2" type="ORF">CU102_03720</name>
</gene>
<keyword evidence="3" id="KW-1185">Reference proteome</keyword>
<dbReference type="GO" id="GO:0016491">
    <property type="term" value="F:oxidoreductase activity"/>
    <property type="evidence" value="ECO:0007669"/>
    <property type="project" value="InterPro"/>
</dbReference>
<dbReference type="AlphaFoldDB" id="A0A2P7BUR1"/>
<sequence length="775" mass="83520">MTKSAPVVDSRKSLIGQPIDRIDGELKVTGAATYAYEHPSDTPVAFGYILGAGIARGRITAMDTRRAESAPGVVHVMTYRNAPAQPAFGPSVTREVREVFTRARPAFSTNRIRYYDEPVALVVAETFEAARGAAGLITVEYENERGAYDLDSQLADAYAPQRTNAGFQTDSLVGDFEAAFAGSDVKVDAIYTTPYEHHNPMEPHATLAVWFGDEVTIYTSAQTLANFRAGIANTLQIPGEKVRIVSPFVGGGFGSKLIVHQDTILAALAARQLRRPVKVALTRQQMFANAGHRAKMIQSVRLGADREGRLTSIAHEVCSATARFEEFCEQTAVFGRSLYAAANRMTRHRLVGLDTNRGEWMRSPGEAPGMLAFECAMDELANQIGMDPIELRIRNEPTIDPERNVPFSTRNLVSCMQEGARRFGWDQRRAKPGSALEGRKLVGFGMAAAIRPNYIGASAARIRIDGKGQVKVELDMTDIGTGTYTILAQITASSLGLPLSAIDVRLGDSGFPRTAGSGGSWGAASAGSAVHNACETLKQKILMSAREAAESPFHGLNNGQTDFVNGQIRAGNRSVGLAELINRIAPQGLDAHGAVEAASDNYRNFSQHSYGAHFAEVAVDVDTAEIRLRRMLSVIGAGRILNPKTARSQILGGMIWGIGAALMEESVLDPRYGHFVNHDLAEYHVPVSADVPELDVVFLEEADSNANVFGSKGIGELGVCGAGAAIANAIFNATGTRVREFPITLDKVLAGLPVHKSRPKQERINAPSSEYRTRP</sequence>
<dbReference type="Pfam" id="PF02738">
    <property type="entry name" value="MoCoBD_1"/>
    <property type="match status" value="1"/>
</dbReference>
<dbReference type="InterPro" id="IPR036856">
    <property type="entry name" value="Ald_Oxase/Xan_DH_a/b_sf"/>
</dbReference>
<accession>A0A2P7BUR1</accession>
<name>A0A2P7BUR1_9HYPH</name>
<proteinExistence type="predicted"/>
<dbReference type="GO" id="GO:0005506">
    <property type="term" value="F:iron ion binding"/>
    <property type="evidence" value="ECO:0007669"/>
    <property type="project" value="InterPro"/>
</dbReference>
<dbReference type="Proteomes" id="UP000241444">
    <property type="component" value="Unassembled WGS sequence"/>
</dbReference>
<dbReference type="RefSeq" id="WP_106709622.1">
    <property type="nucleotide sequence ID" value="NZ_PGGO01000002.1"/>
</dbReference>
<reference evidence="3" key="1">
    <citation type="submission" date="2017-11" db="EMBL/GenBank/DDBJ databases">
        <authorList>
            <person name="Kuznetsova I."/>
            <person name="Sazanova A."/>
            <person name="Chirak E."/>
            <person name="Safronova V."/>
            <person name="Willems A."/>
        </authorList>
    </citation>
    <scope>NUCLEOTIDE SEQUENCE [LARGE SCALE GENOMIC DNA]</scope>
    <source>
        <strain evidence="3">STM 196</strain>
    </source>
</reference>
<dbReference type="PANTHER" id="PTHR11908:SF123">
    <property type="entry name" value="ALDEHYDE OXIDOREDUCTASE MOLYBDENUM-BINDING SUBUNIT PAOC"/>
    <property type="match status" value="1"/>
</dbReference>
<dbReference type="Gene3D" id="3.30.365.10">
    <property type="entry name" value="Aldehyde oxidase/xanthine dehydrogenase, molybdopterin binding domain"/>
    <property type="match status" value="4"/>
</dbReference>
<dbReference type="SUPFAM" id="SSF54665">
    <property type="entry name" value="CO dehydrogenase molybdoprotein N-domain-like"/>
    <property type="match status" value="1"/>
</dbReference>
<dbReference type="EMBL" id="PGGO01000002">
    <property type="protein sequence ID" value="PSH70207.1"/>
    <property type="molecule type" value="Genomic_DNA"/>
</dbReference>
<comment type="caution">
    <text evidence="2">The sequence shown here is derived from an EMBL/GenBank/DDBJ whole genome shotgun (WGS) entry which is preliminary data.</text>
</comment>
<dbReference type="OrthoDB" id="8428274at2"/>
<dbReference type="InterPro" id="IPR046867">
    <property type="entry name" value="AldOxase/xan_DH_MoCoBD2"/>
</dbReference>
<dbReference type="PANTHER" id="PTHR11908">
    <property type="entry name" value="XANTHINE DEHYDROGENASE"/>
    <property type="match status" value="1"/>
</dbReference>